<comment type="pathway">
    <text evidence="1">Lipid metabolism.</text>
</comment>
<comment type="caution">
    <text evidence="8">The sequence shown here is derived from an EMBL/GenBank/DDBJ whole genome shotgun (WGS) entry which is preliminary data.</text>
</comment>
<dbReference type="Gene3D" id="3.40.47.10">
    <property type="match status" value="1"/>
</dbReference>
<evidence type="ECO:0000256" key="3">
    <source>
        <dbReference type="ARBA" id="ARBA00022516"/>
    </source>
</evidence>
<keyword evidence="3" id="KW-0444">Lipid biosynthesis</keyword>
<dbReference type="AlphaFoldDB" id="X0WIY7"/>
<feature type="non-terminal residue" evidence="8">
    <location>
        <position position="248"/>
    </location>
</feature>
<reference evidence="8" key="1">
    <citation type="journal article" date="2014" name="Front. Microbiol.">
        <title>High frequency of phylogenetically diverse reductive dehalogenase-homologous genes in deep subseafloor sedimentary metagenomes.</title>
        <authorList>
            <person name="Kawai M."/>
            <person name="Futagami T."/>
            <person name="Toyoda A."/>
            <person name="Takaki Y."/>
            <person name="Nishi S."/>
            <person name="Hori S."/>
            <person name="Arai W."/>
            <person name="Tsubouchi T."/>
            <person name="Morono Y."/>
            <person name="Uchiyama I."/>
            <person name="Ito T."/>
            <person name="Fujiyama A."/>
            <person name="Inagaki F."/>
            <person name="Takami H."/>
        </authorList>
    </citation>
    <scope>NUCLEOTIDE SEQUENCE</scope>
    <source>
        <strain evidence="8">Expedition CK06-06</strain>
    </source>
</reference>
<evidence type="ECO:0000256" key="4">
    <source>
        <dbReference type="ARBA" id="ARBA00022832"/>
    </source>
</evidence>
<feature type="non-terminal residue" evidence="8">
    <location>
        <position position="1"/>
    </location>
</feature>
<evidence type="ECO:0000256" key="2">
    <source>
        <dbReference type="ARBA" id="ARBA00008642"/>
    </source>
</evidence>
<dbReference type="GO" id="GO:0004315">
    <property type="term" value="F:3-oxoacyl-[acyl-carrier-protein] synthase activity"/>
    <property type="evidence" value="ECO:0007669"/>
    <property type="project" value="InterPro"/>
</dbReference>
<keyword evidence="6" id="KW-0275">Fatty acid biosynthesis</keyword>
<protein>
    <recommendedName>
        <fullName evidence="7">Beta-ketoacyl-[acyl-carrier-protein] synthase III N-terminal domain-containing protein</fullName>
    </recommendedName>
</protein>
<evidence type="ECO:0000256" key="5">
    <source>
        <dbReference type="ARBA" id="ARBA00023098"/>
    </source>
</evidence>
<dbReference type="GO" id="GO:0006633">
    <property type="term" value="P:fatty acid biosynthetic process"/>
    <property type="evidence" value="ECO:0007669"/>
    <property type="project" value="UniProtKB-KW"/>
</dbReference>
<dbReference type="NCBIfam" id="NF006829">
    <property type="entry name" value="PRK09352.1"/>
    <property type="match status" value="1"/>
</dbReference>
<dbReference type="CDD" id="cd00830">
    <property type="entry name" value="KAS_III"/>
    <property type="match status" value="1"/>
</dbReference>
<accession>X0WIY7</accession>
<dbReference type="PANTHER" id="PTHR43091:SF1">
    <property type="entry name" value="BETA-KETOACYL-[ACYL-CARRIER-PROTEIN] SYNTHASE III, CHLOROPLASTIC"/>
    <property type="match status" value="1"/>
</dbReference>
<dbReference type="PANTHER" id="PTHR43091">
    <property type="entry name" value="3-OXOACYL-[ACYL-CARRIER-PROTEIN] SYNTHASE"/>
    <property type="match status" value="1"/>
</dbReference>
<dbReference type="EMBL" id="BARS01045249">
    <property type="protein sequence ID" value="GAG30625.1"/>
    <property type="molecule type" value="Genomic_DNA"/>
</dbReference>
<dbReference type="SUPFAM" id="SSF53901">
    <property type="entry name" value="Thiolase-like"/>
    <property type="match status" value="2"/>
</dbReference>
<sequence>LLWRDAVSYEPIHRLELRDMASKRHAQIVGWGKYVPRQVLTNDDLAKMVDTSDDWIRARTGIVERRIAEPGETTSTMSIKAAQAALQVADVAPERLDLIIVTTITPDYLFPATACLVQDALGARRAGAFDLLAGCSGFVYGLGVGSQLIISGAYENVLVIGAETLSRIMDWTDRNTCVLFGDGAGALLLQASDAPGGVLSFTLGADGSGGDLLILPGGGSRHPASAETVAQKLHCARMNGREVFRFAT</sequence>
<keyword evidence="5" id="KW-0443">Lipid metabolism</keyword>
<dbReference type="InterPro" id="IPR016039">
    <property type="entry name" value="Thiolase-like"/>
</dbReference>
<evidence type="ECO:0000256" key="1">
    <source>
        <dbReference type="ARBA" id="ARBA00005189"/>
    </source>
</evidence>
<proteinExistence type="inferred from homology"/>
<comment type="similarity">
    <text evidence="2">Belongs to the thiolase-like superfamily. FabH family.</text>
</comment>
<evidence type="ECO:0000259" key="7">
    <source>
        <dbReference type="Pfam" id="PF08545"/>
    </source>
</evidence>
<feature type="domain" description="Beta-ketoacyl-[acyl-carrier-protein] synthase III N-terminal" evidence="7">
    <location>
        <begin position="129"/>
        <end position="207"/>
    </location>
</feature>
<organism evidence="8">
    <name type="scientific">marine sediment metagenome</name>
    <dbReference type="NCBI Taxonomy" id="412755"/>
    <lineage>
        <taxon>unclassified sequences</taxon>
        <taxon>metagenomes</taxon>
        <taxon>ecological metagenomes</taxon>
    </lineage>
</organism>
<dbReference type="InterPro" id="IPR013751">
    <property type="entry name" value="ACP_syn_III_N"/>
</dbReference>
<dbReference type="Pfam" id="PF08545">
    <property type="entry name" value="ACP_syn_III"/>
    <property type="match status" value="1"/>
</dbReference>
<keyword evidence="4" id="KW-0276">Fatty acid metabolism</keyword>
<gene>
    <name evidence="8" type="ORF">S01H1_68239</name>
</gene>
<evidence type="ECO:0000256" key="6">
    <source>
        <dbReference type="ARBA" id="ARBA00023160"/>
    </source>
</evidence>
<evidence type="ECO:0000313" key="8">
    <source>
        <dbReference type="EMBL" id="GAG30625.1"/>
    </source>
</evidence>
<name>X0WIY7_9ZZZZ</name>